<comment type="caution">
    <text evidence="2">The sequence shown here is derived from an EMBL/GenBank/DDBJ whole genome shotgun (WGS) entry which is preliminary data.</text>
</comment>
<gene>
    <name evidence="2" type="ORF">DXB65_19420</name>
</gene>
<dbReference type="EMBL" id="QSUL01000015">
    <property type="protein sequence ID" value="RGN32011.1"/>
    <property type="molecule type" value="Genomic_DNA"/>
</dbReference>
<dbReference type="InterPro" id="IPR011250">
    <property type="entry name" value="OMP/PagP_B-barrel"/>
</dbReference>
<name>A0A3E5B359_9BACE</name>
<feature type="chain" id="PRO_5017648989" description="Outer membrane protein beta-barrel domain-containing protein" evidence="1">
    <location>
        <begin position="21"/>
        <end position="217"/>
    </location>
</feature>
<evidence type="ECO:0000256" key="1">
    <source>
        <dbReference type="SAM" id="SignalP"/>
    </source>
</evidence>
<protein>
    <recommendedName>
        <fullName evidence="4">Outer membrane protein beta-barrel domain-containing protein</fullName>
    </recommendedName>
</protein>
<evidence type="ECO:0008006" key="4">
    <source>
        <dbReference type="Google" id="ProtNLM"/>
    </source>
</evidence>
<feature type="signal peptide" evidence="1">
    <location>
        <begin position="1"/>
        <end position="20"/>
    </location>
</feature>
<dbReference type="AlphaFoldDB" id="A0A3E5B359"/>
<evidence type="ECO:0000313" key="2">
    <source>
        <dbReference type="EMBL" id="RGN32011.1"/>
    </source>
</evidence>
<sequence length="217" mass="24280">MRKVIFTFTLCLISTVFINAQSLTNDKLSVSVDLGAGYLFGHSNLSSYGVNYRGEYKSGFSGNIKASYLLNKTFQAGFKFNLFSASENYDLTKGTQVADDLELIYIAPQIGYRTMITDKWCLDCMAGAGYMHYQSKSLYSEAERKCKKGFIGANADLSLTRHLYKNLYMGANISVMGGHTSSLKESIEGEKETLKLDKWNRIKVIRADVMLSIKVLL</sequence>
<keyword evidence="1" id="KW-0732">Signal</keyword>
<organism evidence="2 3">
    <name type="scientific">Bacteroides oleiciplenus</name>
    <dbReference type="NCBI Taxonomy" id="626931"/>
    <lineage>
        <taxon>Bacteria</taxon>
        <taxon>Pseudomonadati</taxon>
        <taxon>Bacteroidota</taxon>
        <taxon>Bacteroidia</taxon>
        <taxon>Bacteroidales</taxon>
        <taxon>Bacteroidaceae</taxon>
        <taxon>Bacteroides</taxon>
    </lineage>
</organism>
<dbReference type="SUPFAM" id="SSF56925">
    <property type="entry name" value="OMPA-like"/>
    <property type="match status" value="1"/>
</dbReference>
<reference evidence="2 3" key="1">
    <citation type="submission" date="2018-08" db="EMBL/GenBank/DDBJ databases">
        <title>A genome reference for cultivated species of the human gut microbiota.</title>
        <authorList>
            <person name="Zou Y."/>
            <person name="Xue W."/>
            <person name="Luo G."/>
        </authorList>
    </citation>
    <scope>NUCLEOTIDE SEQUENCE [LARGE SCALE GENOMIC DNA]</scope>
    <source>
        <strain evidence="2 3">OM05-15BH</strain>
    </source>
</reference>
<dbReference type="RefSeq" id="WP_117725252.1">
    <property type="nucleotide sequence ID" value="NZ_QSUL01000015.1"/>
</dbReference>
<dbReference type="Proteomes" id="UP000260983">
    <property type="component" value="Unassembled WGS sequence"/>
</dbReference>
<proteinExistence type="predicted"/>
<evidence type="ECO:0000313" key="3">
    <source>
        <dbReference type="Proteomes" id="UP000260983"/>
    </source>
</evidence>
<accession>A0A3E5B359</accession>